<sequence>MQQGNISTATSPVGSALRLARIALIGYLGLGGLLLIIDLIFTGTGHGVGVSSFMWGRSAGVVGSGAAFLWFAAAASQGRRWAFRRLQIVSIVVPIVIVGLMIIPDVAPSWFKIIQLGCAACLGGVAVVINAPRVRAAFR</sequence>
<accession>A0A1H1T9D2</accession>
<dbReference type="Proteomes" id="UP000199103">
    <property type="component" value="Chromosome I"/>
</dbReference>
<dbReference type="RefSeq" id="WP_091524655.1">
    <property type="nucleotide sequence ID" value="NZ_LT629772.1"/>
</dbReference>
<dbReference type="OrthoDB" id="3874262at2"/>
<dbReference type="EMBL" id="LT629772">
    <property type="protein sequence ID" value="SDS56827.1"/>
    <property type="molecule type" value="Genomic_DNA"/>
</dbReference>
<dbReference type="STRING" id="630515.SAMN04489812_2307"/>
<evidence type="ECO:0000313" key="2">
    <source>
        <dbReference type="EMBL" id="SDS56827.1"/>
    </source>
</evidence>
<proteinExistence type="predicted"/>
<feature type="transmembrane region" description="Helical" evidence="1">
    <location>
        <begin position="86"/>
        <end position="103"/>
    </location>
</feature>
<reference evidence="2 3" key="1">
    <citation type="submission" date="2016-10" db="EMBL/GenBank/DDBJ databases">
        <authorList>
            <person name="de Groot N.N."/>
        </authorList>
    </citation>
    <scope>NUCLEOTIDE SEQUENCE [LARGE SCALE GENOMIC DNA]</scope>
    <source>
        <strain evidence="2 3">DSM 21800</strain>
    </source>
</reference>
<evidence type="ECO:0000256" key="1">
    <source>
        <dbReference type="SAM" id="Phobius"/>
    </source>
</evidence>
<feature type="transmembrane region" description="Helical" evidence="1">
    <location>
        <begin position="109"/>
        <end position="129"/>
    </location>
</feature>
<keyword evidence="3" id="KW-1185">Reference proteome</keyword>
<evidence type="ECO:0000313" key="3">
    <source>
        <dbReference type="Proteomes" id="UP000199103"/>
    </source>
</evidence>
<keyword evidence="1" id="KW-0812">Transmembrane</keyword>
<protein>
    <submittedName>
        <fullName evidence="2">Uncharacterized protein</fullName>
    </submittedName>
</protein>
<organism evidence="2 3">
    <name type="scientific">Microlunatus soli</name>
    <dbReference type="NCBI Taxonomy" id="630515"/>
    <lineage>
        <taxon>Bacteria</taxon>
        <taxon>Bacillati</taxon>
        <taxon>Actinomycetota</taxon>
        <taxon>Actinomycetes</taxon>
        <taxon>Propionibacteriales</taxon>
        <taxon>Propionibacteriaceae</taxon>
        <taxon>Microlunatus</taxon>
    </lineage>
</organism>
<feature type="transmembrane region" description="Helical" evidence="1">
    <location>
        <begin position="53"/>
        <end position="74"/>
    </location>
</feature>
<keyword evidence="1" id="KW-1133">Transmembrane helix</keyword>
<keyword evidence="1" id="KW-0472">Membrane</keyword>
<feature type="transmembrane region" description="Helical" evidence="1">
    <location>
        <begin position="21"/>
        <end position="41"/>
    </location>
</feature>
<name>A0A1H1T9D2_9ACTN</name>
<dbReference type="AlphaFoldDB" id="A0A1H1T9D2"/>
<gene>
    <name evidence="2" type="ORF">SAMN04489812_2307</name>
</gene>